<dbReference type="EMBL" id="JBBJCI010000035">
    <property type="protein sequence ID" value="KAK7253386.1"/>
    <property type="molecule type" value="Genomic_DNA"/>
</dbReference>
<dbReference type="InterPro" id="IPR041995">
    <property type="entry name" value="KOW_KIN17"/>
</dbReference>
<feature type="compositionally biased region" description="Low complexity" evidence="2">
    <location>
        <begin position="236"/>
        <end position="246"/>
    </location>
</feature>
<evidence type="ECO:0000256" key="2">
    <source>
        <dbReference type="SAM" id="MobiDB-lite"/>
    </source>
</evidence>
<dbReference type="PANTHER" id="PTHR12805">
    <property type="entry name" value="KIN17 KIN, ANTIGENIC DETERMINANT OF RECA PROTEIN HOMOLOG"/>
    <property type="match status" value="1"/>
</dbReference>
<dbReference type="PROSITE" id="PS00028">
    <property type="entry name" value="ZINC_FINGER_C2H2_1"/>
    <property type="match status" value="1"/>
</dbReference>
<feature type="domain" description="C2H2-type" evidence="3">
    <location>
        <begin position="28"/>
        <end position="50"/>
    </location>
</feature>
<protein>
    <submittedName>
        <fullName evidence="4">DNA/RNA-binding protein KIN17-like protein</fullName>
    </submittedName>
</protein>
<feature type="region of interest" description="Disordered" evidence="2">
    <location>
        <begin position="213"/>
        <end position="264"/>
    </location>
</feature>
<evidence type="ECO:0000256" key="1">
    <source>
        <dbReference type="ARBA" id="ARBA00008517"/>
    </source>
</evidence>
<feature type="compositionally biased region" description="Low complexity" evidence="2">
    <location>
        <begin position="219"/>
        <end position="228"/>
    </location>
</feature>
<evidence type="ECO:0000313" key="4">
    <source>
        <dbReference type="EMBL" id="KAK7253386.1"/>
    </source>
</evidence>
<dbReference type="Pfam" id="PF25092">
    <property type="entry name" value="SH3_KIN17_C"/>
    <property type="match status" value="1"/>
</dbReference>
<proteinExistence type="inferred from homology"/>
<evidence type="ECO:0000313" key="5">
    <source>
        <dbReference type="Proteomes" id="UP001363151"/>
    </source>
</evidence>
<dbReference type="SMART" id="SM01253">
    <property type="entry name" value="Kin17_mid"/>
    <property type="match status" value="1"/>
</dbReference>
<comment type="caution">
    <text evidence="4">The sequence shown here is derived from an EMBL/GenBank/DDBJ whole genome shotgun (WGS) entry which is preliminary data.</text>
</comment>
<dbReference type="Proteomes" id="UP001363151">
    <property type="component" value="Unassembled WGS sequence"/>
</dbReference>
<dbReference type="SUPFAM" id="SSF57667">
    <property type="entry name" value="beta-beta-alpha zinc fingers"/>
    <property type="match status" value="1"/>
</dbReference>
<dbReference type="InterPro" id="IPR036236">
    <property type="entry name" value="Znf_C2H2_sf"/>
</dbReference>
<dbReference type="Pfam" id="PF25095">
    <property type="entry name" value="C2H2-zf_KIN17"/>
    <property type="match status" value="1"/>
</dbReference>
<dbReference type="PANTHER" id="PTHR12805:SF0">
    <property type="entry name" value="DNA_RNA-BINDING PROTEIN KIN17"/>
    <property type="match status" value="1"/>
</dbReference>
<keyword evidence="5" id="KW-1185">Reference proteome</keyword>
<feature type="region of interest" description="Disordered" evidence="2">
    <location>
        <begin position="174"/>
        <end position="197"/>
    </location>
</feature>
<dbReference type="InterPro" id="IPR038254">
    <property type="entry name" value="KIN17_WH-like_sf"/>
</dbReference>
<reference evidence="4 5" key="1">
    <citation type="submission" date="2024-03" db="EMBL/GenBank/DDBJ databases">
        <title>Aureococcus anophagefferens CCMP1851 and Kratosvirus quantuckense: Draft genome of a second virus-susceptible host strain in the model system.</title>
        <authorList>
            <person name="Chase E."/>
            <person name="Truchon A.R."/>
            <person name="Schepens W."/>
            <person name="Wilhelm S.W."/>
        </authorList>
    </citation>
    <scope>NUCLEOTIDE SEQUENCE [LARGE SCALE GENOMIC DNA]</scope>
    <source>
        <strain evidence="4 5">CCMP1851</strain>
    </source>
</reference>
<dbReference type="CDD" id="cd13155">
    <property type="entry name" value="KOW_KIN17"/>
    <property type="match status" value="1"/>
</dbReference>
<gene>
    <name evidence="4" type="ORF">SO694_00001631</name>
</gene>
<dbReference type="Gene3D" id="2.30.30.30">
    <property type="match status" value="1"/>
</dbReference>
<dbReference type="InterPro" id="IPR019447">
    <property type="entry name" value="DNA/RNA-bd_Kin17_WH-like_dom"/>
</dbReference>
<dbReference type="InterPro" id="IPR037321">
    <property type="entry name" value="KIN17-like"/>
</dbReference>
<evidence type="ECO:0000259" key="3">
    <source>
        <dbReference type="PROSITE" id="PS00028"/>
    </source>
</evidence>
<organism evidence="4 5">
    <name type="scientific">Aureococcus anophagefferens</name>
    <name type="common">Harmful bloom alga</name>
    <dbReference type="NCBI Taxonomy" id="44056"/>
    <lineage>
        <taxon>Eukaryota</taxon>
        <taxon>Sar</taxon>
        <taxon>Stramenopiles</taxon>
        <taxon>Ochrophyta</taxon>
        <taxon>Pelagophyceae</taxon>
        <taxon>Pelagomonadales</taxon>
        <taxon>Pelagomonadaceae</taxon>
        <taxon>Aureococcus</taxon>
    </lineage>
</organism>
<name>A0ABR1GBC1_AURAN</name>
<dbReference type="InterPro" id="IPR014722">
    <property type="entry name" value="Rib_uL2_dom2"/>
</dbReference>
<dbReference type="Pfam" id="PF18131">
    <property type="entry name" value="KN17_SH3"/>
    <property type="match status" value="1"/>
</dbReference>
<dbReference type="Pfam" id="PF10357">
    <property type="entry name" value="WH_KIN17"/>
    <property type="match status" value="1"/>
</dbReference>
<dbReference type="InterPro" id="IPR056767">
    <property type="entry name" value="C2H2-Znf_KIN17"/>
</dbReference>
<dbReference type="Gene3D" id="2.30.30.140">
    <property type="match status" value="1"/>
</dbReference>
<sequence length="385" mass="42697">MPKHDFFSPKAISNRIKAKGLTKLRWYCEMCQKACRDENGFKCHQTSDSHLRQMRIFAENPNAVMHNYSTEFEANYVETLSRRHGTKRVHANVVYQEYIADKHHVHMNATKWETLTNFVKYLGKSGQALVDETEKGWFVAWIDRDPAALARQAALAKKRKHDMDDEERQRLEIKRRVKAGGGGDAAPEAGDMSERSAGDVVRVDVQAAPSGFVRGGASGARPNARAAAFRSDSPEEAAPAAAAKKPSMLDELMQGQSSKTPPDEPKLDHWLHADIVVKCVNRKVADGAYYKKKGTVLRLVDDFVAVVRMNDSGDELQLDQDDLETVIPAVGKRVKILNGVGRGLVATLVAIDVDDFSVAVEVESGPRRGLARRGVDYEDVSRLAS</sequence>
<accession>A0ABR1GBC1</accession>
<comment type="similarity">
    <text evidence="1">Belongs to the KIN17 family.</text>
</comment>
<dbReference type="InterPro" id="IPR041330">
    <property type="entry name" value="KN17_SH3"/>
</dbReference>
<dbReference type="InterPro" id="IPR013087">
    <property type="entry name" value="Znf_C2H2_type"/>
</dbReference>
<dbReference type="Gene3D" id="1.10.10.2030">
    <property type="entry name" value="DNA/RNA-binding protein Kin17, conserved domain"/>
    <property type="match status" value="1"/>
</dbReference>